<proteinExistence type="predicted"/>
<evidence type="ECO:0000313" key="1">
    <source>
        <dbReference type="EMBL" id="TFY59791.1"/>
    </source>
</evidence>
<dbReference type="EMBL" id="SEOQ01000598">
    <property type="protein sequence ID" value="TFY59791.1"/>
    <property type="molecule type" value="Genomic_DNA"/>
</dbReference>
<organism evidence="1 2">
    <name type="scientific">Dentipellis fragilis</name>
    <dbReference type="NCBI Taxonomy" id="205917"/>
    <lineage>
        <taxon>Eukaryota</taxon>
        <taxon>Fungi</taxon>
        <taxon>Dikarya</taxon>
        <taxon>Basidiomycota</taxon>
        <taxon>Agaricomycotina</taxon>
        <taxon>Agaricomycetes</taxon>
        <taxon>Russulales</taxon>
        <taxon>Hericiaceae</taxon>
        <taxon>Dentipellis</taxon>
    </lineage>
</organism>
<name>A0A4Y9YEB6_9AGAM</name>
<protein>
    <submittedName>
        <fullName evidence="1">Uncharacterized protein</fullName>
    </submittedName>
</protein>
<dbReference type="AlphaFoldDB" id="A0A4Y9YEB6"/>
<reference evidence="1 2" key="1">
    <citation type="submission" date="2019-02" db="EMBL/GenBank/DDBJ databases">
        <title>Genome sequencing of the rare red list fungi Dentipellis fragilis.</title>
        <authorList>
            <person name="Buettner E."/>
            <person name="Kellner H."/>
        </authorList>
    </citation>
    <scope>NUCLEOTIDE SEQUENCE [LARGE SCALE GENOMIC DNA]</scope>
    <source>
        <strain evidence="1 2">DSM 105465</strain>
    </source>
</reference>
<gene>
    <name evidence="1" type="ORF">EVG20_g7660</name>
</gene>
<accession>A0A4Y9YEB6</accession>
<dbReference type="Proteomes" id="UP000298327">
    <property type="component" value="Unassembled WGS sequence"/>
</dbReference>
<evidence type="ECO:0000313" key="2">
    <source>
        <dbReference type="Proteomes" id="UP000298327"/>
    </source>
</evidence>
<comment type="caution">
    <text evidence="1">The sequence shown here is derived from an EMBL/GenBank/DDBJ whole genome shotgun (WGS) entry which is preliminary data.</text>
</comment>
<keyword evidence="2" id="KW-1185">Reference proteome</keyword>
<sequence length="182" mass="20275">MHCSWTDIAVPEVERSCTAFTFDDERKHLLQNAEKDIIMVFRLQAQILYCTSTESALLFLVFEYAARMDSSLHHFRLAADACLLNNAHTYTTPLPNSYTRRLQTGRVDCARDRSRPQGSRARRHAPHRMGWRLRARVGPACTPGAAHRAQVLGPPHALCDNIAVPNRGIALFASTGSAHAPA</sequence>